<feature type="region of interest" description="Disordered" evidence="2">
    <location>
        <begin position="147"/>
        <end position="179"/>
    </location>
</feature>
<comment type="caution">
    <text evidence="4">The sequence shown here is derived from an EMBL/GenBank/DDBJ whole genome shotgun (WGS) entry which is preliminary data.</text>
</comment>
<accession>A0A8J6LE09</accession>
<dbReference type="GO" id="GO:0008270">
    <property type="term" value="F:zinc ion binding"/>
    <property type="evidence" value="ECO:0007669"/>
    <property type="project" value="UniProtKB-KW"/>
</dbReference>
<evidence type="ECO:0000256" key="2">
    <source>
        <dbReference type="SAM" id="MobiDB-lite"/>
    </source>
</evidence>
<dbReference type="Proteomes" id="UP000719412">
    <property type="component" value="Unassembled WGS sequence"/>
</dbReference>
<organism evidence="4 5">
    <name type="scientific">Tenebrio molitor</name>
    <name type="common">Yellow mealworm beetle</name>
    <dbReference type="NCBI Taxonomy" id="7067"/>
    <lineage>
        <taxon>Eukaryota</taxon>
        <taxon>Metazoa</taxon>
        <taxon>Ecdysozoa</taxon>
        <taxon>Arthropoda</taxon>
        <taxon>Hexapoda</taxon>
        <taxon>Insecta</taxon>
        <taxon>Pterygota</taxon>
        <taxon>Neoptera</taxon>
        <taxon>Endopterygota</taxon>
        <taxon>Coleoptera</taxon>
        <taxon>Polyphaga</taxon>
        <taxon>Cucujiformia</taxon>
        <taxon>Tenebrionidae</taxon>
        <taxon>Tenebrio</taxon>
    </lineage>
</organism>
<evidence type="ECO:0000259" key="3">
    <source>
        <dbReference type="Pfam" id="PF16422"/>
    </source>
</evidence>
<comment type="subcellular location">
    <subcellularLocation>
        <location evidence="1">Nucleus</location>
    </subcellularLocation>
</comment>
<proteinExistence type="inferred from homology"/>
<evidence type="ECO:0000256" key="1">
    <source>
        <dbReference type="RuleBase" id="RU004489"/>
    </source>
</evidence>
<feature type="compositionally biased region" description="Low complexity" evidence="2">
    <location>
        <begin position="148"/>
        <end position="159"/>
    </location>
</feature>
<dbReference type="InterPro" id="IPR003523">
    <property type="entry name" value="Transcription_factor_COE"/>
</dbReference>
<comment type="similarity">
    <text evidence="1">Belongs to the COE family.</text>
</comment>
<keyword evidence="1" id="KW-0238">DNA-binding</keyword>
<reference evidence="4" key="2">
    <citation type="submission" date="2021-08" db="EMBL/GenBank/DDBJ databases">
        <authorList>
            <person name="Eriksson T."/>
        </authorList>
    </citation>
    <scope>NUCLEOTIDE SEQUENCE</scope>
    <source>
        <strain evidence="4">Stoneville</strain>
        <tissue evidence="4">Whole head</tissue>
    </source>
</reference>
<keyword evidence="5" id="KW-1185">Reference proteome</keyword>
<dbReference type="InterPro" id="IPR032200">
    <property type="entry name" value="COE_DBD"/>
</dbReference>
<sequence>MKGSQLVAFVHIQNTHPTVTPDYNLPLSLRGDGHHRKQIYQTPFDNVYNGAPIGKNVARLENISIAWVALQRSMLQFSRDFLVEKFVLECESCRSGLSFAVNVGKSKGHADNAVIWLAIKKCKTAVRADCYGGGICVVLNRSRHQRQRGMSSSSSYRTHYNSRERGRTNSVGPPPGPTPYALPGRARTRYWMFYRQSHSSFRHMFLQIGLRRYSDRVGLGHPGEASPKRGQQNVRHSTLERSQTVKLPPDHSMLINVPVAFIRLLCSGLLHECRTAAKTRSDESHPVERGYPTASPWPALSLPAPDLDPVTAAWGRKLYPGTGAPRVAAPGLMFGLHHHQDATGLHHHHQPRGPSLKEEPLSTTRSWMQPTVPDQNGIGVGRAHFEKQPPSNLRKSNFFHFVIALYDRAGQPVEIERTAFIGFIEKDQEADGQKTNNGIQYRLQLLYANARVCFGLLRIDGFPARMDQPRVVSAEIRSQRLPLRNLRYKTCTALWLRLILRTLGPPRPTTAPNLLQTSVIISLQPSQTDRPEQDIYVRLIDSVTKQAIVYEGQDKNPEMCRVLLTHEIMCREKLDHVKSPSQFSQPELYTADRKGIATKWCLEGDEIDKGKTTSCGQTDIAVLQMGD</sequence>
<dbReference type="GO" id="GO:0005634">
    <property type="term" value="C:nucleus"/>
    <property type="evidence" value="ECO:0007669"/>
    <property type="project" value="UniProtKB-SubCell"/>
</dbReference>
<dbReference type="GO" id="GO:0003677">
    <property type="term" value="F:DNA binding"/>
    <property type="evidence" value="ECO:0007669"/>
    <property type="project" value="UniProtKB-KW"/>
</dbReference>
<gene>
    <name evidence="4" type="ORF">GEV33_013190</name>
</gene>
<feature type="domain" description="Transcription factor COE DNA-binding" evidence="3">
    <location>
        <begin position="363"/>
        <end position="450"/>
    </location>
</feature>
<keyword evidence="1" id="KW-0863">Zinc-finger</keyword>
<dbReference type="Pfam" id="PF16422">
    <property type="entry name" value="COE1_DBD"/>
    <property type="match status" value="2"/>
</dbReference>
<dbReference type="PANTHER" id="PTHR10747">
    <property type="entry name" value="TRANSCRIPTION FACTOR COE FAMILY MEMBER"/>
    <property type="match status" value="1"/>
</dbReference>
<dbReference type="GO" id="GO:0006355">
    <property type="term" value="P:regulation of DNA-templated transcription"/>
    <property type="evidence" value="ECO:0007669"/>
    <property type="project" value="InterPro"/>
</dbReference>
<evidence type="ECO:0000313" key="5">
    <source>
        <dbReference type="Proteomes" id="UP000719412"/>
    </source>
</evidence>
<feature type="domain" description="Transcription factor COE DNA-binding" evidence="3">
    <location>
        <begin position="528"/>
        <end position="575"/>
    </location>
</feature>
<keyword evidence="1" id="KW-0479">Metal-binding</keyword>
<feature type="compositionally biased region" description="Polar residues" evidence="2">
    <location>
        <begin position="229"/>
        <end position="238"/>
    </location>
</feature>
<keyword evidence="1" id="KW-0862">Zinc</keyword>
<dbReference type="EMBL" id="JABDTM020028029">
    <property type="protein sequence ID" value="KAH0809601.1"/>
    <property type="molecule type" value="Genomic_DNA"/>
</dbReference>
<keyword evidence="1" id="KW-0805">Transcription regulation</keyword>
<keyword evidence="1" id="KW-0217">Developmental protein</keyword>
<keyword evidence="1" id="KW-0539">Nucleus</keyword>
<keyword evidence="1" id="KW-0804">Transcription</keyword>
<dbReference type="InterPro" id="IPR038173">
    <property type="entry name" value="COE_DBD_sf"/>
</dbReference>
<dbReference type="AlphaFoldDB" id="A0A8J6LE09"/>
<name>A0A8J6LE09_TENMO</name>
<dbReference type="Gene3D" id="2.60.40.3180">
    <property type="entry name" value="Transcription factor COE1, DNA-binding domain"/>
    <property type="match status" value="2"/>
</dbReference>
<evidence type="ECO:0000313" key="4">
    <source>
        <dbReference type="EMBL" id="KAH0809601.1"/>
    </source>
</evidence>
<feature type="region of interest" description="Disordered" evidence="2">
    <location>
        <begin position="219"/>
        <end position="238"/>
    </location>
</feature>
<reference evidence="4" key="1">
    <citation type="journal article" date="2020" name="J Insects Food Feed">
        <title>The yellow mealworm (Tenebrio molitor) genome: a resource for the emerging insects as food and feed industry.</title>
        <authorList>
            <person name="Eriksson T."/>
            <person name="Andere A."/>
            <person name="Kelstrup H."/>
            <person name="Emery V."/>
            <person name="Picard C."/>
        </authorList>
    </citation>
    <scope>NUCLEOTIDE SEQUENCE</scope>
    <source>
        <strain evidence="4">Stoneville</strain>
        <tissue evidence="4">Whole head</tissue>
    </source>
</reference>
<protein>
    <recommendedName>
        <fullName evidence="3">Transcription factor COE DNA-binding domain-containing protein</fullName>
    </recommendedName>
</protein>